<protein>
    <submittedName>
        <fullName evidence="2">Uncharacterized protein</fullName>
    </submittedName>
</protein>
<proteinExistence type="predicted"/>
<dbReference type="Proteomes" id="UP000037727">
    <property type="component" value="Unassembled WGS sequence"/>
</dbReference>
<gene>
    <name evidence="2" type="ORF">AM629_10635</name>
</gene>
<sequence>MNNIDHFSFLSLIFFNVNDILTLKIKLSLFFVNLLKYYKNKIIILPLLKKKLTLAYKNLNNVFKISKIRWISNDLVNEHRLIGDVLFLFASRISNIYLRLLGFHVRNAI</sequence>
<keyword evidence="1" id="KW-0472">Membrane</keyword>
<dbReference type="EMBL" id="LJCS01000025">
    <property type="protein sequence ID" value="KOY62074.1"/>
    <property type="molecule type" value="Genomic_DNA"/>
</dbReference>
<keyword evidence="1" id="KW-1133">Transmembrane helix</keyword>
<evidence type="ECO:0000256" key="1">
    <source>
        <dbReference type="SAM" id="Phobius"/>
    </source>
</evidence>
<comment type="caution">
    <text evidence="2">The sequence shown here is derived from an EMBL/GenBank/DDBJ whole genome shotgun (WGS) entry which is preliminary data.</text>
</comment>
<name>A0ABR5KBV5_9GAMM</name>
<reference evidence="2 3" key="1">
    <citation type="submission" date="2015-09" db="EMBL/GenBank/DDBJ databases">
        <title>Draft genome sequence and assembly of Photorhabdus sp. VMG, a bacterial symbiont associated with Heterorhabditis zealandica.</title>
        <authorList>
            <person name="Naidoo S."/>
            <person name="Featherston J."/>
            <person name="Mothupi B."/>
            <person name="Gray V.M."/>
        </authorList>
    </citation>
    <scope>NUCLEOTIDE SEQUENCE [LARGE SCALE GENOMIC DNA]</scope>
    <source>
        <strain evidence="2 3">VMG</strain>
    </source>
</reference>
<evidence type="ECO:0000313" key="3">
    <source>
        <dbReference type="Proteomes" id="UP000037727"/>
    </source>
</evidence>
<keyword evidence="3" id="KW-1185">Reference proteome</keyword>
<accession>A0ABR5KBV5</accession>
<evidence type="ECO:0000313" key="2">
    <source>
        <dbReference type="EMBL" id="KOY62074.1"/>
    </source>
</evidence>
<feature type="transmembrane region" description="Helical" evidence="1">
    <location>
        <begin position="12"/>
        <end position="35"/>
    </location>
</feature>
<keyword evidence="1" id="KW-0812">Transmembrane</keyword>
<organism evidence="2 3">
    <name type="scientific">Photorhabdus heterorhabditis</name>
    <dbReference type="NCBI Taxonomy" id="880156"/>
    <lineage>
        <taxon>Bacteria</taxon>
        <taxon>Pseudomonadati</taxon>
        <taxon>Pseudomonadota</taxon>
        <taxon>Gammaproteobacteria</taxon>
        <taxon>Enterobacterales</taxon>
        <taxon>Morganellaceae</taxon>
        <taxon>Photorhabdus</taxon>
    </lineage>
</organism>